<keyword evidence="5" id="KW-0472">Membrane</keyword>
<sequence length="376" mass="41677">MEETIFAMIVFDFPWSVPFLCSSGVRESVFRFSLLIDFIGPWFVLFGILAEFAWLRKIGGYLAPEYALQGHLTKKADIYSFGVVLLEIITSRSNSRSFSDCGKPLLKWVWNLFEENRLTEVVDPALEEYPQENSLERSTTNGRYETTKSNRNARNEEHVFINGVENEFGSNNDINIGANKSDDFGHISQSNLKNVSHGDIPINTKCKLLHWCVDELVVAEGRIASTDLNTKVHHVILGGSCWKVWVDKSEKEGRGGSWFRRRTHEEPFFLILSGASHRWTCTATGDRHSQLPPSLCCRRARGLHVAKKRGGGVRGSAAAHRKNLSSSSSLVLPIAGLALPPATGTHSCLLLSAAAELEGFVCDLSATTKGPFPPLA</sequence>
<evidence type="ECO:0000256" key="3">
    <source>
        <dbReference type="ARBA" id="ARBA00022777"/>
    </source>
</evidence>
<evidence type="ECO:0000256" key="2">
    <source>
        <dbReference type="ARBA" id="ARBA00022741"/>
    </source>
</evidence>
<dbReference type="SUPFAM" id="SSF56112">
    <property type="entry name" value="Protein kinase-like (PK-like)"/>
    <property type="match status" value="1"/>
</dbReference>
<proteinExistence type="predicted"/>
<dbReference type="GO" id="GO:0005524">
    <property type="term" value="F:ATP binding"/>
    <property type="evidence" value="ECO:0007669"/>
    <property type="project" value="UniProtKB-KW"/>
</dbReference>
<evidence type="ECO:0000256" key="5">
    <source>
        <dbReference type="SAM" id="Phobius"/>
    </source>
</evidence>
<comment type="caution">
    <text evidence="7">The sequence shown here is derived from an EMBL/GenBank/DDBJ whole genome shotgun (WGS) entry which is preliminary data.</text>
</comment>
<keyword evidence="8" id="KW-1185">Reference proteome</keyword>
<evidence type="ECO:0000256" key="4">
    <source>
        <dbReference type="ARBA" id="ARBA00022840"/>
    </source>
</evidence>
<evidence type="ECO:0000259" key="6">
    <source>
        <dbReference type="Pfam" id="PF07714"/>
    </source>
</evidence>
<evidence type="ECO:0000313" key="7">
    <source>
        <dbReference type="EMBL" id="KAG6489534.1"/>
    </source>
</evidence>
<feature type="transmembrane region" description="Helical" evidence="5">
    <location>
        <begin position="32"/>
        <end position="55"/>
    </location>
</feature>
<dbReference type="EMBL" id="JACMSC010000014">
    <property type="protein sequence ID" value="KAG6489534.1"/>
    <property type="molecule type" value="Genomic_DNA"/>
</dbReference>
<dbReference type="PANTHER" id="PTHR47973">
    <property type="entry name" value="CYSTEINE-RICH RECEPTOR-LIKE PROTEIN KINASE 3"/>
    <property type="match status" value="1"/>
</dbReference>
<dbReference type="Pfam" id="PF07714">
    <property type="entry name" value="PK_Tyr_Ser-Thr"/>
    <property type="match status" value="1"/>
</dbReference>
<organism evidence="7 8">
    <name type="scientific">Zingiber officinale</name>
    <name type="common">Ginger</name>
    <name type="synonym">Amomum zingiber</name>
    <dbReference type="NCBI Taxonomy" id="94328"/>
    <lineage>
        <taxon>Eukaryota</taxon>
        <taxon>Viridiplantae</taxon>
        <taxon>Streptophyta</taxon>
        <taxon>Embryophyta</taxon>
        <taxon>Tracheophyta</taxon>
        <taxon>Spermatophyta</taxon>
        <taxon>Magnoliopsida</taxon>
        <taxon>Liliopsida</taxon>
        <taxon>Zingiberales</taxon>
        <taxon>Zingiberaceae</taxon>
        <taxon>Zingiber</taxon>
    </lineage>
</organism>
<dbReference type="AlphaFoldDB" id="A0A8J5G171"/>
<dbReference type="Proteomes" id="UP000734854">
    <property type="component" value="Unassembled WGS sequence"/>
</dbReference>
<evidence type="ECO:0000313" key="8">
    <source>
        <dbReference type="Proteomes" id="UP000734854"/>
    </source>
</evidence>
<keyword evidence="3" id="KW-0418">Kinase</keyword>
<dbReference type="Gene3D" id="1.10.510.10">
    <property type="entry name" value="Transferase(Phosphotransferase) domain 1"/>
    <property type="match status" value="1"/>
</dbReference>
<keyword evidence="5" id="KW-1133">Transmembrane helix</keyword>
<reference evidence="7 8" key="1">
    <citation type="submission" date="2020-08" db="EMBL/GenBank/DDBJ databases">
        <title>Plant Genome Project.</title>
        <authorList>
            <person name="Zhang R.-G."/>
        </authorList>
    </citation>
    <scope>NUCLEOTIDE SEQUENCE [LARGE SCALE GENOMIC DNA]</scope>
    <source>
        <tissue evidence="7">Rhizome</tissue>
    </source>
</reference>
<protein>
    <recommendedName>
        <fullName evidence="6">Serine-threonine/tyrosine-protein kinase catalytic domain-containing protein</fullName>
    </recommendedName>
</protein>
<dbReference type="InterPro" id="IPR011009">
    <property type="entry name" value="Kinase-like_dom_sf"/>
</dbReference>
<accession>A0A8J5G171</accession>
<dbReference type="InterPro" id="IPR001245">
    <property type="entry name" value="Ser-Thr/Tyr_kinase_cat_dom"/>
</dbReference>
<dbReference type="GO" id="GO:0004672">
    <property type="term" value="F:protein kinase activity"/>
    <property type="evidence" value="ECO:0007669"/>
    <property type="project" value="InterPro"/>
</dbReference>
<gene>
    <name evidence="7" type="ORF">ZIOFF_050808</name>
</gene>
<feature type="transmembrane region" description="Helical" evidence="5">
    <location>
        <begin position="6"/>
        <end position="25"/>
    </location>
</feature>
<name>A0A8J5G171_ZINOF</name>
<dbReference type="InterPro" id="IPR052059">
    <property type="entry name" value="CR_Ser/Thr_kinase"/>
</dbReference>
<feature type="domain" description="Serine-threonine/tyrosine-protein kinase catalytic" evidence="6">
    <location>
        <begin position="61"/>
        <end position="91"/>
    </location>
</feature>
<keyword evidence="4" id="KW-0067">ATP-binding</keyword>
<keyword evidence="5" id="KW-0812">Transmembrane</keyword>
<keyword evidence="1" id="KW-0808">Transferase</keyword>
<keyword evidence="2" id="KW-0547">Nucleotide-binding</keyword>
<evidence type="ECO:0000256" key="1">
    <source>
        <dbReference type="ARBA" id="ARBA00022679"/>
    </source>
</evidence>